<evidence type="ECO:0000259" key="8">
    <source>
        <dbReference type="Pfam" id="PF16187"/>
    </source>
</evidence>
<evidence type="ECO:0000259" key="9">
    <source>
        <dbReference type="Pfam" id="PF22456"/>
    </source>
</evidence>
<dbReference type="GO" id="GO:0008237">
    <property type="term" value="F:metallopeptidase activity"/>
    <property type="evidence" value="ECO:0007669"/>
    <property type="project" value="UniProtKB-KW"/>
</dbReference>
<feature type="domain" description="Peptidase M16 middle/third" evidence="8">
    <location>
        <begin position="9"/>
        <end position="269"/>
    </location>
</feature>
<dbReference type="SUPFAM" id="SSF63411">
    <property type="entry name" value="LuxS/MPP-like metallohydrolase"/>
    <property type="match status" value="3"/>
</dbReference>
<comment type="cofactor">
    <cofactor evidence="1">
        <name>Zn(2+)</name>
        <dbReference type="ChEBI" id="CHEBI:29105"/>
    </cofactor>
</comment>
<evidence type="ECO:0000313" key="10">
    <source>
        <dbReference type="EMBL" id="CAK9155607.1"/>
    </source>
</evidence>
<evidence type="ECO:0000256" key="7">
    <source>
        <dbReference type="ARBA" id="ARBA00023049"/>
    </source>
</evidence>
<dbReference type="Proteomes" id="UP001642360">
    <property type="component" value="Unassembled WGS sequence"/>
</dbReference>
<dbReference type="GO" id="GO:0046872">
    <property type="term" value="F:metal ion binding"/>
    <property type="evidence" value="ECO:0007669"/>
    <property type="project" value="UniProtKB-KW"/>
</dbReference>
<evidence type="ECO:0000256" key="3">
    <source>
        <dbReference type="ARBA" id="ARBA00022670"/>
    </source>
</evidence>
<dbReference type="AlphaFoldDB" id="A0ABC8SLW4"/>
<keyword evidence="4" id="KW-0479">Metal-binding</keyword>
<keyword evidence="3" id="KW-0645">Protease</keyword>
<keyword evidence="5" id="KW-0378">Hydrolase</keyword>
<dbReference type="Pfam" id="PF16187">
    <property type="entry name" value="Peptidase_M16_M"/>
    <property type="match status" value="1"/>
</dbReference>
<dbReference type="InterPro" id="IPR032632">
    <property type="entry name" value="Peptidase_M16_M"/>
</dbReference>
<comment type="caution">
    <text evidence="10">The sequence shown here is derived from an EMBL/GenBank/DDBJ whole genome shotgun (WGS) entry which is preliminary data.</text>
</comment>
<gene>
    <name evidence="10" type="ORF">ILEXP_LOCUS24019</name>
</gene>
<dbReference type="InterPro" id="IPR011249">
    <property type="entry name" value="Metalloenz_LuxS/M16"/>
</dbReference>
<dbReference type="Gene3D" id="3.30.830.10">
    <property type="entry name" value="Metalloenzyme, LuxS/M16 peptidase-like"/>
    <property type="match status" value="3"/>
</dbReference>
<evidence type="ECO:0000256" key="6">
    <source>
        <dbReference type="ARBA" id="ARBA00022833"/>
    </source>
</evidence>
<dbReference type="EMBL" id="CAUOFW020002724">
    <property type="protein sequence ID" value="CAK9155607.1"/>
    <property type="molecule type" value="Genomic_DNA"/>
</dbReference>
<organism evidence="10 11">
    <name type="scientific">Ilex paraguariensis</name>
    <name type="common">yerba mate</name>
    <dbReference type="NCBI Taxonomy" id="185542"/>
    <lineage>
        <taxon>Eukaryota</taxon>
        <taxon>Viridiplantae</taxon>
        <taxon>Streptophyta</taxon>
        <taxon>Embryophyta</taxon>
        <taxon>Tracheophyta</taxon>
        <taxon>Spermatophyta</taxon>
        <taxon>Magnoliopsida</taxon>
        <taxon>eudicotyledons</taxon>
        <taxon>Gunneridae</taxon>
        <taxon>Pentapetalae</taxon>
        <taxon>asterids</taxon>
        <taxon>campanulids</taxon>
        <taxon>Aquifoliales</taxon>
        <taxon>Aquifoliaceae</taxon>
        <taxon>Ilex</taxon>
    </lineage>
</organism>
<keyword evidence="7" id="KW-0482">Metalloprotease</keyword>
<evidence type="ECO:0000256" key="1">
    <source>
        <dbReference type="ARBA" id="ARBA00001947"/>
    </source>
</evidence>
<feature type="domain" description="Coenzyme PQQ synthesis protein F-like C-terminal lobe" evidence="9">
    <location>
        <begin position="381"/>
        <end position="480"/>
    </location>
</feature>
<dbReference type="InterPro" id="IPR050626">
    <property type="entry name" value="Peptidase_M16"/>
</dbReference>
<dbReference type="PANTHER" id="PTHR43690">
    <property type="entry name" value="NARDILYSIN"/>
    <property type="match status" value="1"/>
</dbReference>
<keyword evidence="11" id="KW-1185">Reference proteome</keyword>
<proteinExistence type="inferred from homology"/>
<dbReference type="FunFam" id="3.30.830.10:FF:000003">
    <property type="entry name" value="Insulin-degrading enzyme"/>
    <property type="match status" value="1"/>
</dbReference>
<dbReference type="Pfam" id="PF22456">
    <property type="entry name" value="PqqF-like_C_4"/>
    <property type="match status" value="1"/>
</dbReference>
<dbReference type="PANTHER" id="PTHR43690:SF18">
    <property type="entry name" value="INSULIN-DEGRADING ENZYME-RELATED"/>
    <property type="match status" value="1"/>
</dbReference>
<dbReference type="InterPro" id="IPR054734">
    <property type="entry name" value="PqqF-like_C_4"/>
</dbReference>
<dbReference type="FunFam" id="3.30.830.10:FF:000028">
    <property type="entry name" value="Insulin-degrading enzyme-like 1 peroxisomal"/>
    <property type="match status" value="1"/>
</dbReference>
<accession>A0ABC8SLW4</accession>
<protein>
    <recommendedName>
        <fullName evidence="12">Insulin-degrading enzyme-like 1, peroxisomal</fullName>
    </recommendedName>
</protein>
<reference evidence="10 11" key="1">
    <citation type="submission" date="2024-02" db="EMBL/GenBank/DDBJ databases">
        <authorList>
            <person name="Vignale AGUSTIN F."/>
            <person name="Sosa J E."/>
            <person name="Modenutti C."/>
        </authorList>
    </citation>
    <scope>NUCLEOTIDE SEQUENCE [LARGE SCALE GENOMIC DNA]</scope>
</reference>
<comment type="similarity">
    <text evidence="2">Belongs to the peptidase M16 family.</text>
</comment>
<evidence type="ECO:0000256" key="2">
    <source>
        <dbReference type="ARBA" id="ARBA00007261"/>
    </source>
</evidence>
<keyword evidence="6" id="KW-0862">Zinc</keyword>
<evidence type="ECO:0000256" key="4">
    <source>
        <dbReference type="ARBA" id="ARBA00022723"/>
    </source>
</evidence>
<evidence type="ECO:0008006" key="12">
    <source>
        <dbReference type="Google" id="ProtNLM"/>
    </source>
</evidence>
<name>A0ABC8SLW4_9AQUA</name>
<dbReference type="GO" id="GO:0006508">
    <property type="term" value="P:proteolysis"/>
    <property type="evidence" value="ECO:0007669"/>
    <property type="project" value="UniProtKB-KW"/>
</dbReference>
<sequence length="579" mass="67491">MKDHLNLYFQFYPPKDWLVRSSLPSKFSADIIQSALNELTPSNVRIFWESTKFQGHTDMTEPWYGTAYSVEKISGSMIQRWMERAPDEKLHLPIPNVFIPTDLSVKDVLEKEKFPRLLRKSPYSRLWYKPDTAFSTPKAYVTIDFNCPYAGSSPETEVLSDIFTRLMMDYLNEYAYYAQVAGLYYAINHTDNGFQVTLVGYNHKLRILLETVVDKIAKFEVKTDRFSVIKELVTKDYQNFKFQQPYQQAMYYCALILQDQTWPWNDGLQVLPYLEADNLARFYPLMLSRAFLDCYIAGNIEPNEAESMIEHIEDVLYKGPLPISQALFTSQYLTNRVIKLERGINYSYTAEGLNPSDENSSLVHYIQVHQDDFMLNVKLQLFALIAKQPAFHQLRSVEQLGYITVLMQRNDFGIRGVQFIIQSAVKGPRHIDLRVEAFLKMFESKLYEMSSDEFKSNVTALIDMKLEKHKNLREESSFYWHEIFDGTLKFDRRECEVAALKKLTREELIDFFNEYIKVGAPRKKSLSVHVYASSHSSEYRAEKTEPVGPNSVQIEDIFSFRRSRPLYGSFKGGFGHMKL</sequence>
<evidence type="ECO:0000313" key="11">
    <source>
        <dbReference type="Proteomes" id="UP001642360"/>
    </source>
</evidence>
<evidence type="ECO:0000256" key="5">
    <source>
        <dbReference type="ARBA" id="ARBA00022801"/>
    </source>
</evidence>